<accession>A0AAN9EQ31</accession>
<dbReference type="GO" id="GO:0003677">
    <property type="term" value="F:DNA binding"/>
    <property type="evidence" value="ECO:0007669"/>
    <property type="project" value="UniProtKB-KW"/>
</dbReference>
<dbReference type="AlphaFoldDB" id="A0AAN9EQ31"/>
<dbReference type="InterPro" id="IPR018362">
    <property type="entry name" value="CCAAT-binding_factor_CS"/>
</dbReference>
<dbReference type="GO" id="GO:0016602">
    <property type="term" value="C:CCAAT-binding factor complex"/>
    <property type="evidence" value="ECO:0007669"/>
    <property type="project" value="InterPro"/>
</dbReference>
<dbReference type="PROSITE" id="PS00686">
    <property type="entry name" value="NFYA_HAP2_1"/>
    <property type="match status" value="1"/>
</dbReference>
<keyword evidence="2 8" id="KW-0805">Transcription regulation</keyword>
<dbReference type="Proteomes" id="UP001372338">
    <property type="component" value="Unassembled WGS sequence"/>
</dbReference>
<reference evidence="9 10" key="1">
    <citation type="submission" date="2024-01" db="EMBL/GenBank/DDBJ databases">
        <title>The genomes of 5 underutilized Papilionoideae crops provide insights into root nodulation and disease resistanc.</title>
        <authorList>
            <person name="Yuan L."/>
        </authorList>
    </citation>
    <scope>NUCLEOTIDE SEQUENCE [LARGE SCALE GENOMIC DNA]</scope>
    <source>
        <strain evidence="9">ZHUSHIDOU_FW_LH</strain>
        <tissue evidence="9">Leaf</tissue>
    </source>
</reference>
<dbReference type="SMART" id="SM00521">
    <property type="entry name" value="CBF"/>
    <property type="match status" value="1"/>
</dbReference>
<protein>
    <recommendedName>
        <fullName evidence="8">Nuclear transcription factor Y subunit</fullName>
    </recommendedName>
</protein>
<evidence type="ECO:0000256" key="2">
    <source>
        <dbReference type="ARBA" id="ARBA00023015"/>
    </source>
</evidence>
<sequence length="277" mass="30619">MKCLCEKGSGPCSVHSSSSYVLGCPSWLTCSESEVRKSSSSKSLSLKEDVLPQQCHKSKALSIQFHEMDSSSNQSTGQSYPEVGSTLSVQNPIQHSNSSAGSKLSGTEGKSVAGLIRSPIEIRDFAFAPPPHGHNQSLAHIALHYADPYYTDLLAATFGPQYKIMEARIPMPLDPKEPIYVNSKQYHAILRRRHYRAKLEAHNKSIKDRKPYRHESRHIHALKRARGAGGRFVNTKKLQEPNLALANHGQENVGRDMQDYTADKGGGVNRHGLSVFM</sequence>
<comment type="subcellular location">
    <subcellularLocation>
        <location evidence="1 8">Nucleus</location>
    </subcellularLocation>
</comment>
<keyword evidence="10" id="KW-1185">Reference proteome</keyword>
<evidence type="ECO:0000256" key="8">
    <source>
        <dbReference type="RuleBase" id="RU367155"/>
    </source>
</evidence>
<evidence type="ECO:0000256" key="3">
    <source>
        <dbReference type="ARBA" id="ARBA00023125"/>
    </source>
</evidence>
<dbReference type="EMBL" id="JAYWIO010000005">
    <property type="protein sequence ID" value="KAK7261659.1"/>
    <property type="molecule type" value="Genomic_DNA"/>
</dbReference>
<organism evidence="9 10">
    <name type="scientific">Crotalaria pallida</name>
    <name type="common">Smooth rattlebox</name>
    <name type="synonym">Crotalaria striata</name>
    <dbReference type="NCBI Taxonomy" id="3830"/>
    <lineage>
        <taxon>Eukaryota</taxon>
        <taxon>Viridiplantae</taxon>
        <taxon>Streptophyta</taxon>
        <taxon>Embryophyta</taxon>
        <taxon>Tracheophyta</taxon>
        <taxon>Spermatophyta</taxon>
        <taxon>Magnoliopsida</taxon>
        <taxon>eudicotyledons</taxon>
        <taxon>Gunneridae</taxon>
        <taxon>Pentapetalae</taxon>
        <taxon>rosids</taxon>
        <taxon>fabids</taxon>
        <taxon>Fabales</taxon>
        <taxon>Fabaceae</taxon>
        <taxon>Papilionoideae</taxon>
        <taxon>50 kb inversion clade</taxon>
        <taxon>genistoids sensu lato</taxon>
        <taxon>core genistoids</taxon>
        <taxon>Crotalarieae</taxon>
        <taxon>Crotalaria</taxon>
    </lineage>
</organism>
<dbReference type="PROSITE" id="PS51152">
    <property type="entry name" value="NFYA_HAP2_2"/>
    <property type="match status" value="1"/>
</dbReference>
<keyword evidence="4" id="KW-0010">Activator</keyword>
<evidence type="ECO:0000256" key="1">
    <source>
        <dbReference type="ARBA" id="ARBA00004123"/>
    </source>
</evidence>
<dbReference type="GO" id="GO:0003700">
    <property type="term" value="F:DNA-binding transcription factor activity"/>
    <property type="evidence" value="ECO:0007669"/>
    <property type="project" value="UniProtKB-UniRule"/>
</dbReference>
<evidence type="ECO:0000256" key="4">
    <source>
        <dbReference type="ARBA" id="ARBA00023159"/>
    </source>
</evidence>
<gene>
    <name evidence="9" type="ORF">RIF29_27975</name>
</gene>
<evidence type="ECO:0000256" key="5">
    <source>
        <dbReference type="ARBA" id="ARBA00023163"/>
    </source>
</evidence>
<dbReference type="Gene3D" id="6.10.250.2430">
    <property type="match status" value="1"/>
</dbReference>
<proteinExistence type="inferred from homology"/>
<comment type="subunit">
    <text evidence="7">Heterotrimeric transcription factor composed of three components, NF-YA, NF-YB and NF-YC. NF-YB and NF-YC must interact and dimerize for NF-YA association and DNA binding.</text>
</comment>
<keyword evidence="3 8" id="KW-0238">DNA-binding</keyword>
<dbReference type="PRINTS" id="PR00616">
    <property type="entry name" value="CCAATSUBUNTB"/>
</dbReference>
<dbReference type="PANTHER" id="PTHR12632">
    <property type="entry name" value="TRANSCRIPTION FACTOR NF-Y ALPHA-RELATED"/>
    <property type="match status" value="1"/>
</dbReference>
<comment type="caution">
    <text evidence="9">The sequence shown here is derived from an EMBL/GenBank/DDBJ whole genome shotgun (WGS) entry which is preliminary data.</text>
</comment>
<evidence type="ECO:0000313" key="9">
    <source>
        <dbReference type="EMBL" id="KAK7261659.1"/>
    </source>
</evidence>
<comment type="similarity">
    <text evidence="8">Belongs to the NFYA/HAP2 subunit family.</text>
</comment>
<dbReference type="InterPro" id="IPR001289">
    <property type="entry name" value="NFYA"/>
</dbReference>
<keyword evidence="5 8" id="KW-0804">Transcription</keyword>
<name>A0AAN9EQ31_CROPI</name>
<dbReference type="Pfam" id="PF02045">
    <property type="entry name" value="CBFB_NFYA"/>
    <property type="match status" value="1"/>
</dbReference>
<evidence type="ECO:0000256" key="6">
    <source>
        <dbReference type="ARBA" id="ARBA00023242"/>
    </source>
</evidence>
<keyword evidence="6 8" id="KW-0539">Nucleus</keyword>
<comment type="function">
    <text evidence="8">Component of the sequence-specific heterotrimeric transcription factor (NF-Y) which specifically recognizes a 5'-CCAAT-3' box motif found in the promoters of its target genes.</text>
</comment>
<evidence type="ECO:0000313" key="10">
    <source>
        <dbReference type="Proteomes" id="UP001372338"/>
    </source>
</evidence>
<evidence type="ECO:0000256" key="7">
    <source>
        <dbReference type="ARBA" id="ARBA00025911"/>
    </source>
</evidence>